<evidence type="ECO:0000256" key="2">
    <source>
        <dbReference type="ARBA" id="ARBA00022651"/>
    </source>
</evidence>
<feature type="site" description="Important for catalytic activity, responsible for pKa modulation of the active site Glu and correct orientation of both the proton donor and substrate" evidence="6">
    <location>
        <position position="155"/>
    </location>
</feature>
<evidence type="ECO:0000256" key="6">
    <source>
        <dbReference type="PIRSR" id="PIRSR606710-2"/>
    </source>
</evidence>
<evidence type="ECO:0000256" key="7">
    <source>
        <dbReference type="RuleBase" id="RU361187"/>
    </source>
</evidence>
<dbReference type="InterPro" id="IPR052176">
    <property type="entry name" value="Glycosyl_Hydrlase_43_Enz"/>
</dbReference>
<evidence type="ECO:0000256" key="5">
    <source>
        <dbReference type="ARBA" id="ARBA00023295"/>
    </source>
</evidence>
<dbReference type="PANTHER" id="PTHR43772">
    <property type="entry name" value="ENDO-1,4-BETA-XYLANASE"/>
    <property type="match status" value="1"/>
</dbReference>
<proteinExistence type="inferred from homology"/>
<protein>
    <submittedName>
        <fullName evidence="9">Glycosyl hydrolases family 43</fullName>
    </submittedName>
</protein>
<dbReference type="PANTHER" id="PTHR43772:SF2">
    <property type="entry name" value="PUTATIVE (AFU_ORTHOLOGUE AFUA_2G04480)-RELATED"/>
    <property type="match status" value="1"/>
</dbReference>
<dbReference type="OrthoDB" id="9763933at2"/>
<dbReference type="AlphaFoldDB" id="A0A1M5LF71"/>
<evidence type="ECO:0000256" key="4">
    <source>
        <dbReference type="ARBA" id="ARBA00023277"/>
    </source>
</evidence>
<name>A0A1M5LF71_9FLAO</name>
<evidence type="ECO:0000313" key="9">
    <source>
        <dbReference type="EMBL" id="SHG63782.1"/>
    </source>
</evidence>
<evidence type="ECO:0000256" key="3">
    <source>
        <dbReference type="ARBA" id="ARBA00022801"/>
    </source>
</evidence>
<evidence type="ECO:0000256" key="8">
    <source>
        <dbReference type="SAM" id="SignalP"/>
    </source>
</evidence>
<keyword evidence="8" id="KW-0732">Signal</keyword>
<keyword evidence="5 7" id="KW-0326">Glycosidase</keyword>
<dbReference type="CDD" id="cd18619">
    <property type="entry name" value="GH43_CoXyl43_like"/>
    <property type="match status" value="1"/>
</dbReference>
<dbReference type="InterPro" id="IPR023296">
    <property type="entry name" value="Glyco_hydro_beta-prop_sf"/>
</dbReference>
<dbReference type="Pfam" id="PF04616">
    <property type="entry name" value="Glyco_hydro_43"/>
    <property type="match status" value="1"/>
</dbReference>
<dbReference type="EMBL" id="FQWB01000005">
    <property type="protein sequence ID" value="SHG63782.1"/>
    <property type="molecule type" value="Genomic_DNA"/>
</dbReference>
<dbReference type="RefSeq" id="WP_073371036.1">
    <property type="nucleotide sequence ID" value="NZ_FQWB01000005.1"/>
</dbReference>
<organism evidence="9 10">
    <name type="scientific">Flavobacterium fluvii</name>
    <dbReference type="NCBI Taxonomy" id="468056"/>
    <lineage>
        <taxon>Bacteria</taxon>
        <taxon>Pseudomonadati</taxon>
        <taxon>Bacteroidota</taxon>
        <taxon>Flavobacteriia</taxon>
        <taxon>Flavobacteriales</taxon>
        <taxon>Flavobacteriaceae</taxon>
        <taxon>Flavobacterium</taxon>
    </lineage>
</organism>
<feature type="signal peptide" evidence="8">
    <location>
        <begin position="1"/>
        <end position="20"/>
    </location>
</feature>
<dbReference type="Proteomes" id="UP000184516">
    <property type="component" value="Unassembled WGS sequence"/>
</dbReference>
<reference evidence="10" key="1">
    <citation type="submission" date="2016-11" db="EMBL/GenBank/DDBJ databases">
        <authorList>
            <person name="Varghese N."/>
            <person name="Submissions S."/>
        </authorList>
    </citation>
    <scope>NUCLEOTIDE SEQUENCE [LARGE SCALE GENOMIC DNA]</scope>
    <source>
        <strain evidence="10">DSM 19978</strain>
    </source>
</reference>
<keyword evidence="2" id="KW-0858">Xylan degradation</keyword>
<gene>
    <name evidence="9" type="ORF">SAMN05443549_105190</name>
</gene>
<evidence type="ECO:0000313" key="10">
    <source>
        <dbReference type="Proteomes" id="UP000184516"/>
    </source>
</evidence>
<dbReference type="STRING" id="468056.SAMN05443549_105190"/>
<keyword evidence="2" id="KW-0624">Polysaccharide degradation</keyword>
<keyword evidence="4" id="KW-0119">Carbohydrate metabolism</keyword>
<dbReference type="SUPFAM" id="SSF75005">
    <property type="entry name" value="Arabinanase/levansucrase/invertase"/>
    <property type="match status" value="1"/>
</dbReference>
<accession>A0A1M5LF71</accession>
<comment type="similarity">
    <text evidence="1 7">Belongs to the glycosyl hydrolase 43 family.</text>
</comment>
<keyword evidence="3 7" id="KW-0378">Hydrolase</keyword>
<keyword evidence="10" id="KW-1185">Reference proteome</keyword>
<dbReference type="InterPro" id="IPR006710">
    <property type="entry name" value="Glyco_hydro_43"/>
</dbReference>
<dbReference type="Gene3D" id="2.115.10.20">
    <property type="entry name" value="Glycosyl hydrolase domain, family 43"/>
    <property type="match status" value="1"/>
</dbReference>
<feature type="chain" id="PRO_5013291017" evidence="8">
    <location>
        <begin position="21"/>
        <end position="341"/>
    </location>
</feature>
<evidence type="ECO:0000256" key="1">
    <source>
        <dbReference type="ARBA" id="ARBA00009865"/>
    </source>
</evidence>
<dbReference type="GO" id="GO:0004553">
    <property type="term" value="F:hydrolase activity, hydrolyzing O-glycosyl compounds"/>
    <property type="evidence" value="ECO:0007669"/>
    <property type="project" value="InterPro"/>
</dbReference>
<sequence>MKKQLFTIILSSLVCSALLAQETPRYLIDNMYSADASAHVFNNKIYIYPSHDIETEVKEAKDGGHYDMKDYHVFSMDSIKGKVTDHGVVLDLAAIPWAKKQLWAPDCAYKNGRYYLYFSAKDKNDIFKIGVAVSNVPQGPFKAEKNPIKGSYSIDPTVFKDTDGSFYMYFGGISGGQLQNYRNNKPIASGTEPGKEENALGPKIAKLSNNMLEYAEEPKEVLILDKQGNPLKAGDGERRFFEGVWMHQYKGKYYLSYSTGTSHKLCYAIGDKPYGPFVFEGEFLSPVSGWTTHHSIVEIDHKWYLFYHDTKQSKVNSLRNVKVRALEYNPDGTIKKMSGQD</sequence>
<dbReference type="GO" id="GO:0045493">
    <property type="term" value="P:xylan catabolic process"/>
    <property type="evidence" value="ECO:0007669"/>
    <property type="project" value="UniProtKB-KW"/>
</dbReference>